<feature type="compositionally biased region" description="Pro residues" evidence="1">
    <location>
        <begin position="43"/>
        <end position="52"/>
    </location>
</feature>
<organism evidence="2 3">
    <name type="scientific">Methylobacterium phyllostachyos</name>
    <dbReference type="NCBI Taxonomy" id="582672"/>
    <lineage>
        <taxon>Bacteria</taxon>
        <taxon>Pseudomonadati</taxon>
        <taxon>Pseudomonadota</taxon>
        <taxon>Alphaproteobacteria</taxon>
        <taxon>Hyphomicrobiales</taxon>
        <taxon>Methylobacteriaceae</taxon>
        <taxon>Methylobacterium</taxon>
    </lineage>
</organism>
<dbReference type="Proteomes" id="UP000198704">
    <property type="component" value="Unassembled WGS sequence"/>
</dbReference>
<evidence type="ECO:0000313" key="2">
    <source>
        <dbReference type="EMBL" id="SDM23242.1"/>
    </source>
</evidence>
<dbReference type="AlphaFoldDB" id="A0A1G9RIU8"/>
<sequence length="65" mass="6673">MSRGIESEALIDAPKPEVQQSHQLSAPAHPVTGEPVAFDPNDVNPPAPPAPRPASQSDAGFGSFG</sequence>
<gene>
    <name evidence="2" type="ORF">SAMN05216360_101280</name>
</gene>
<dbReference type="EMBL" id="FNHS01000001">
    <property type="protein sequence ID" value="SDM23242.1"/>
    <property type="molecule type" value="Genomic_DNA"/>
</dbReference>
<proteinExistence type="predicted"/>
<name>A0A1G9RIU8_9HYPH</name>
<protein>
    <submittedName>
        <fullName evidence="2">Uncharacterized protein</fullName>
    </submittedName>
</protein>
<keyword evidence="3" id="KW-1185">Reference proteome</keyword>
<feature type="region of interest" description="Disordered" evidence="1">
    <location>
        <begin position="1"/>
        <end position="65"/>
    </location>
</feature>
<accession>A0A1G9RIU8</accession>
<evidence type="ECO:0000313" key="3">
    <source>
        <dbReference type="Proteomes" id="UP000198704"/>
    </source>
</evidence>
<evidence type="ECO:0000256" key="1">
    <source>
        <dbReference type="SAM" id="MobiDB-lite"/>
    </source>
</evidence>
<dbReference type="OrthoDB" id="8005141at2"/>
<reference evidence="3" key="1">
    <citation type="submission" date="2016-10" db="EMBL/GenBank/DDBJ databases">
        <authorList>
            <person name="Varghese N."/>
            <person name="Submissions S."/>
        </authorList>
    </citation>
    <scope>NUCLEOTIDE SEQUENCE [LARGE SCALE GENOMIC DNA]</scope>
    <source>
        <strain evidence="3">BL47</strain>
    </source>
</reference>
<dbReference type="RefSeq" id="WP_091712685.1">
    <property type="nucleotide sequence ID" value="NZ_FNHS01000001.1"/>
</dbReference>